<keyword evidence="4" id="KW-1185">Reference proteome</keyword>
<dbReference type="Proteomes" id="UP000199675">
    <property type="component" value="Unassembled WGS sequence"/>
</dbReference>
<dbReference type="RefSeq" id="WP_091813170.1">
    <property type="nucleotide sequence ID" value="NZ_FNNE01000005.1"/>
</dbReference>
<dbReference type="EMBL" id="FNNE01000005">
    <property type="protein sequence ID" value="SDX01268.1"/>
    <property type="molecule type" value="Genomic_DNA"/>
</dbReference>
<keyword evidence="1" id="KW-0812">Transmembrane</keyword>
<sequence>MNWYLEVMKKYAVFTGRAQRAEYWMFFLFNFIIAFALGFIEGLVGSPGILGLLYSLAVLIPGIAVSVRRLHDTDRSGWWLLIGFIPLIGAIVLLVFLVQDSKPGENQFGANPKGV</sequence>
<dbReference type="InterPro" id="IPR008523">
    <property type="entry name" value="DUF805"/>
</dbReference>
<dbReference type="AlphaFoldDB" id="A0A1H3C4D4"/>
<gene>
    <name evidence="2" type="ORF">SAMN04487960_105292</name>
    <name evidence="3" type="ORF">SAMN04487960_11022</name>
</gene>
<dbReference type="GO" id="GO:0005886">
    <property type="term" value="C:plasma membrane"/>
    <property type="evidence" value="ECO:0007669"/>
    <property type="project" value="TreeGrafter"/>
</dbReference>
<accession>A0A1H3C4D4</accession>
<name>A0A1H3C4D4_9GAMM</name>
<protein>
    <submittedName>
        <fullName evidence="3">Uncharacterized membrane protein YhaH, DUF805 family</fullName>
    </submittedName>
</protein>
<dbReference type="PANTHER" id="PTHR34980:SF2">
    <property type="entry name" value="INNER MEMBRANE PROTEIN YHAH-RELATED"/>
    <property type="match status" value="1"/>
</dbReference>
<dbReference type="OrthoDB" id="9812349at2"/>
<dbReference type="Pfam" id="PF05656">
    <property type="entry name" value="DUF805"/>
    <property type="match status" value="1"/>
</dbReference>
<feature type="transmembrane region" description="Helical" evidence="1">
    <location>
        <begin position="21"/>
        <end position="40"/>
    </location>
</feature>
<proteinExistence type="predicted"/>
<feature type="transmembrane region" description="Helical" evidence="1">
    <location>
        <begin position="46"/>
        <end position="65"/>
    </location>
</feature>
<feature type="transmembrane region" description="Helical" evidence="1">
    <location>
        <begin position="77"/>
        <end position="98"/>
    </location>
</feature>
<evidence type="ECO:0000313" key="4">
    <source>
        <dbReference type="Proteomes" id="UP000199675"/>
    </source>
</evidence>
<keyword evidence="1" id="KW-0472">Membrane</keyword>
<keyword evidence="1" id="KW-1133">Transmembrane helix</keyword>
<evidence type="ECO:0000313" key="3">
    <source>
        <dbReference type="EMBL" id="SDX48935.1"/>
    </source>
</evidence>
<reference evidence="3 4" key="1">
    <citation type="submission" date="2016-10" db="EMBL/GenBank/DDBJ databases">
        <authorList>
            <person name="de Groot N.N."/>
        </authorList>
    </citation>
    <scope>NUCLEOTIDE SEQUENCE [LARGE SCALE GENOMIC DNA]</scope>
    <source>
        <strain evidence="3 4">CGMCC 1.7059</strain>
    </source>
</reference>
<evidence type="ECO:0000256" key="1">
    <source>
        <dbReference type="SAM" id="Phobius"/>
    </source>
</evidence>
<organism evidence="3 4">
    <name type="scientific">Marinobacter mobilis</name>
    <dbReference type="NCBI Taxonomy" id="488533"/>
    <lineage>
        <taxon>Bacteria</taxon>
        <taxon>Pseudomonadati</taxon>
        <taxon>Pseudomonadota</taxon>
        <taxon>Gammaproteobacteria</taxon>
        <taxon>Pseudomonadales</taxon>
        <taxon>Marinobacteraceae</taxon>
        <taxon>Marinobacter</taxon>
    </lineage>
</organism>
<dbReference type="EMBL" id="FNNE01000010">
    <property type="protein sequence ID" value="SDX48935.1"/>
    <property type="molecule type" value="Genomic_DNA"/>
</dbReference>
<evidence type="ECO:0000313" key="2">
    <source>
        <dbReference type="EMBL" id="SDX01268.1"/>
    </source>
</evidence>
<dbReference type="STRING" id="488533.SAMN04487960_105292"/>
<dbReference type="PANTHER" id="PTHR34980">
    <property type="entry name" value="INNER MEMBRANE PROTEIN-RELATED-RELATED"/>
    <property type="match status" value="1"/>
</dbReference>